<keyword evidence="7" id="KW-1185">Reference proteome</keyword>
<dbReference type="InterPro" id="IPR002893">
    <property type="entry name" value="Znf_MYND"/>
</dbReference>
<dbReference type="EMBL" id="KQ947420">
    <property type="protein sequence ID" value="KUJ14539.1"/>
    <property type="molecule type" value="Genomic_DNA"/>
</dbReference>
<evidence type="ECO:0000256" key="3">
    <source>
        <dbReference type="ARBA" id="ARBA00022833"/>
    </source>
</evidence>
<dbReference type="OrthoDB" id="432970at2759"/>
<name>A0A194X3D6_MOLSC</name>
<evidence type="ECO:0000259" key="5">
    <source>
        <dbReference type="PROSITE" id="PS50865"/>
    </source>
</evidence>
<sequence>METTTKPQAQLCAHCQKPANLHCTRCKDTPILADDIQPAVYCSSECQRASWPTHKSICKRLKMRKMVYRAGDILQEMFYMFREHVFNKRVFKIEYKEGKMFIFDDQKPERFPDDEMMACHVPGPFPHSMCKADEDRKALRTHMACSDAVAYLHEVVDHVFGGMPCVLTELDIKPKNHKREAVSVMRGVVDAIDHQHNIIKVKLRSNGEAFILDLASAQYGYYEPITVWTDYMQNRVRCLVAREKKYDEWGGLLKDYRERELSRDPKEVWLRMVLHLNGVISQLLKHSILCWEEAVGTSILKLLGLPKHQYEMQKKALLAEVDADLGHAIKWVEDQCEEDKKLRSAGLEGSMKWEGEGAGGVDGANEVDEVKIVLKEMGLTGSVFVV</sequence>
<dbReference type="Pfam" id="PF01753">
    <property type="entry name" value="zf-MYND"/>
    <property type="match status" value="1"/>
</dbReference>
<keyword evidence="2 4" id="KW-0863">Zinc-finger</keyword>
<dbReference type="Proteomes" id="UP000070700">
    <property type="component" value="Unassembled WGS sequence"/>
</dbReference>
<protein>
    <recommendedName>
        <fullName evidence="5">MYND-type domain-containing protein</fullName>
    </recommendedName>
</protein>
<dbReference type="Gene3D" id="6.10.140.2220">
    <property type="match status" value="1"/>
</dbReference>
<evidence type="ECO:0000313" key="6">
    <source>
        <dbReference type="EMBL" id="KUJ14539.1"/>
    </source>
</evidence>
<dbReference type="GO" id="GO:0008270">
    <property type="term" value="F:zinc ion binding"/>
    <property type="evidence" value="ECO:0007669"/>
    <property type="project" value="UniProtKB-KW"/>
</dbReference>
<evidence type="ECO:0000256" key="4">
    <source>
        <dbReference type="PROSITE-ProRule" id="PRU00134"/>
    </source>
</evidence>
<evidence type="ECO:0000256" key="1">
    <source>
        <dbReference type="ARBA" id="ARBA00022723"/>
    </source>
</evidence>
<dbReference type="AlphaFoldDB" id="A0A194X3D6"/>
<dbReference type="SUPFAM" id="SSF144232">
    <property type="entry name" value="HIT/MYND zinc finger-like"/>
    <property type="match status" value="1"/>
</dbReference>
<evidence type="ECO:0000313" key="7">
    <source>
        <dbReference type="Proteomes" id="UP000070700"/>
    </source>
</evidence>
<dbReference type="GeneID" id="28829867"/>
<proteinExistence type="predicted"/>
<dbReference type="PROSITE" id="PS50865">
    <property type="entry name" value="ZF_MYND_2"/>
    <property type="match status" value="1"/>
</dbReference>
<reference evidence="6 7" key="1">
    <citation type="submission" date="2015-10" db="EMBL/GenBank/DDBJ databases">
        <title>Full genome of DAOMC 229536 Phialocephala scopiformis, a fungal endophyte of spruce producing the potent anti-insectan compound rugulosin.</title>
        <authorList>
            <consortium name="DOE Joint Genome Institute"/>
            <person name="Walker A.K."/>
            <person name="Frasz S.L."/>
            <person name="Seifert K.A."/>
            <person name="Miller J.D."/>
            <person name="Mondo S.J."/>
            <person name="Labutti K."/>
            <person name="Lipzen A."/>
            <person name="Dockter R."/>
            <person name="Kennedy M."/>
            <person name="Grigoriev I.V."/>
            <person name="Spatafora J.W."/>
        </authorList>
    </citation>
    <scope>NUCLEOTIDE SEQUENCE [LARGE SCALE GENOMIC DNA]</scope>
    <source>
        <strain evidence="6 7">CBS 120377</strain>
    </source>
</reference>
<keyword evidence="1" id="KW-0479">Metal-binding</keyword>
<organism evidence="6 7">
    <name type="scientific">Mollisia scopiformis</name>
    <name type="common">Conifer needle endophyte fungus</name>
    <name type="synonym">Phialocephala scopiformis</name>
    <dbReference type="NCBI Taxonomy" id="149040"/>
    <lineage>
        <taxon>Eukaryota</taxon>
        <taxon>Fungi</taxon>
        <taxon>Dikarya</taxon>
        <taxon>Ascomycota</taxon>
        <taxon>Pezizomycotina</taxon>
        <taxon>Leotiomycetes</taxon>
        <taxon>Helotiales</taxon>
        <taxon>Mollisiaceae</taxon>
        <taxon>Mollisia</taxon>
    </lineage>
</organism>
<evidence type="ECO:0000256" key="2">
    <source>
        <dbReference type="ARBA" id="ARBA00022771"/>
    </source>
</evidence>
<accession>A0A194X3D6</accession>
<dbReference type="KEGG" id="psco:LY89DRAFT_736570"/>
<feature type="domain" description="MYND-type" evidence="5">
    <location>
        <begin position="12"/>
        <end position="58"/>
    </location>
</feature>
<keyword evidence="3" id="KW-0862">Zinc</keyword>
<dbReference type="RefSeq" id="XP_018068894.1">
    <property type="nucleotide sequence ID" value="XM_018220141.1"/>
</dbReference>
<dbReference type="InParanoid" id="A0A194X3D6"/>
<gene>
    <name evidence="6" type="ORF">LY89DRAFT_736570</name>
</gene>